<dbReference type="STRING" id="1586287.BBK82_26275"/>
<dbReference type="EMBL" id="CP016793">
    <property type="protein sequence ID" value="ANZ39058.1"/>
    <property type="molecule type" value="Genomic_DNA"/>
</dbReference>
<evidence type="ECO:0000313" key="3">
    <source>
        <dbReference type="Proteomes" id="UP000093053"/>
    </source>
</evidence>
<protein>
    <recommendedName>
        <fullName evidence="1">Carrier domain-containing protein</fullName>
    </recommendedName>
</protein>
<evidence type="ECO:0000259" key="1">
    <source>
        <dbReference type="PROSITE" id="PS50075"/>
    </source>
</evidence>
<gene>
    <name evidence="2" type="ORF">BBK82_26275</name>
</gene>
<dbReference type="Proteomes" id="UP000093053">
    <property type="component" value="Chromosome"/>
</dbReference>
<dbReference type="InterPro" id="IPR009081">
    <property type="entry name" value="PP-bd_ACP"/>
</dbReference>
<sequence>MSTDFTAFTGLRADLMDCLQVNLAILADRHHGPGAHVVLGSELTTESTLDSRLAQASRLLGLQVVKRHDDAVLRDRATDELQYAVADAFDLSWVPYAGHQHMDHSFLFRDGGGACEVVDGYHNGTPWGDARPGVWRIPWDQLPRAAVVELAFGELPAPRAIAPFVSTVDVEAVCADVEQLVLDVWLLARARGLHAVWLDSATFEEHAREWNALAAHSYVAMRRVLRGGVLVPSVPAELTRLLQRDEELTRVRSAVAAELSEVLANPVHSGRTPLRELPGFSSFRLVDVIERVEARLGVEVEAEALTPDSLRDLDSLCGLFGSPAGSTP</sequence>
<dbReference type="RefSeq" id="WP_065917401.1">
    <property type="nucleotide sequence ID" value="NZ_CP016793.1"/>
</dbReference>
<name>A0A1B2HMW4_9PSEU</name>
<feature type="domain" description="Carrier" evidence="1">
    <location>
        <begin position="246"/>
        <end position="324"/>
    </location>
</feature>
<dbReference type="OrthoDB" id="4128649at2"/>
<dbReference type="AlphaFoldDB" id="A0A1B2HMW4"/>
<dbReference type="Gene3D" id="1.10.1200.10">
    <property type="entry name" value="ACP-like"/>
    <property type="match status" value="1"/>
</dbReference>
<proteinExistence type="predicted"/>
<evidence type="ECO:0000313" key="2">
    <source>
        <dbReference type="EMBL" id="ANZ39058.1"/>
    </source>
</evidence>
<organism evidence="2 3">
    <name type="scientific">Lentzea guizhouensis</name>
    <dbReference type="NCBI Taxonomy" id="1586287"/>
    <lineage>
        <taxon>Bacteria</taxon>
        <taxon>Bacillati</taxon>
        <taxon>Actinomycetota</taxon>
        <taxon>Actinomycetes</taxon>
        <taxon>Pseudonocardiales</taxon>
        <taxon>Pseudonocardiaceae</taxon>
        <taxon>Lentzea</taxon>
    </lineage>
</organism>
<dbReference type="PROSITE" id="PS50075">
    <property type="entry name" value="CARRIER"/>
    <property type="match status" value="1"/>
</dbReference>
<accession>A0A1B2HMW4</accession>
<reference evidence="2 3" key="1">
    <citation type="submission" date="2016-07" db="EMBL/GenBank/DDBJ databases">
        <title>Complete genome sequence of the Lentzea guizhouensis DHS C013.</title>
        <authorList>
            <person name="Cao C."/>
        </authorList>
    </citation>
    <scope>NUCLEOTIDE SEQUENCE [LARGE SCALE GENOMIC DNA]</scope>
    <source>
        <strain evidence="2 3">DHS C013</strain>
    </source>
</reference>
<keyword evidence="3" id="KW-1185">Reference proteome</keyword>
<dbReference type="KEGG" id="led:BBK82_26275"/>
<dbReference type="InterPro" id="IPR036736">
    <property type="entry name" value="ACP-like_sf"/>
</dbReference>